<keyword evidence="3" id="KW-1185">Reference proteome</keyword>
<evidence type="ECO:0000259" key="1">
    <source>
        <dbReference type="Pfam" id="PF16917"/>
    </source>
</evidence>
<dbReference type="InterPro" id="IPR045864">
    <property type="entry name" value="aa-tRNA-synth_II/BPL/LPL"/>
</dbReference>
<dbReference type="InterPro" id="IPR004143">
    <property type="entry name" value="BPL_LPL_catalytic"/>
</dbReference>
<organism evidence="2 3">
    <name type="scientific">Paracoccus zhejiangensis</name>
    <dbReference type="NCBI Taxonomy" id="1077935"/>
    <lineage>
        <taxon>Bacteria</taxon>
        <taxon>Pseudomonadati</taxon>
        <taxon>Pseudomonadota</taxon>
        <taxon>Alphaproteobacteria</taxon>
        <taxon>Rhodobacterales</taxon>
        <taxon>Paracoccaceae</taxon>
        <taxon>Paracoccus</taxon>
    </lineage>
</organism>
<name>A0A2H5F279_9RHOB</name>
<dbReference type="KEGG" id="pzh:CX676_16980"/>
<dbReference type="Gene3D" id="2.30.30.100">
    <property type="match status" value="1"/>
</dbReference>
<dbReference type="Pfam" id="PF16917">
    <property type="entry name" value="BPL_LplA_LipB_2"/>
    <property type="match status" value="1"/>
</dbReference>
<proteinExistence type="predicted"/>
<dbReference type="AlphaFoldDB" id="A0A2H5F279"/>
<dbReference type="EMBL" id="CP025430">
    <property type="protein sequence ID" value="AUH65632.1"/>
    <property type="molecule type" value="Genomic_DNA"/>
</dbReference>
<dbReference type="OrthoDB" id="7657788at2"/>
<reference evidence="2 3" key="1">
    <citation type="journal article" date="2013" name="Antonie Van Leeuwenhoek">
        <title>Paracoccus zhejiangensis sp. nov., isolated from activated sludge in wastewater-treatment system.</title>
        <authorList>
            <person name="Wu Z.G."/>
            <person name="Zhang D.F."/>
            <person name="Liu Y.L."/>
            <person name="Wang F."/>
            <person name="Jiang X."/>
            <person name="Li C."/>
            <person name="Li S.P."/>
            <person name="Hong Q."/>
            <person name="Li W.J."/>
        </authorList>
    </citation>
    <scope>NUCLEOTIDE SEQUENCE [LARGE SCALE GENOMIC DNA]</scope>
    <source>
        <strain evidence="2 3">J6</strain>
    </source>
</reference>
<dbReference type="Gene3D" id="3.30.930.10">
    <property type="entry name" value="Bira Bifunctional Protein, Domain 2"/>
    <property type="match status" value="1"/>
</dbReference>
<feature type="domain" description="BPL/LPL catalytic" evidence="1">
    <location>
        <begin position="5"/>
        <end position="184"/>
    </location>
</feature>
<evidence type="ECO:0000313" key="3">
    <source>
        <dbReference type="Proteomes" id="UP000234530"/>
    </source>
</evidence>
<gene>
    <name evidence="2" type="ORF">CX676_16980</name>
</gene>
<protein>
    <recommendedName>
        <fullName evidence="1">BPL/LPL catalytic domain-containing protein</fullName>
    </recommendedName>
</protein>
<sequence>MTPDLPPLLSGLLCVDDPFDVARQAARDGVDGGLLPWRPLPDAVQGAIVLAPDIPLSRAMAVLPAVMVGMQNALGSIGPSEVTILLGWDGSFWVNGARCGGFRVAASGRDPATAPDWLVVGWSLPLMMPEGQEAGATPGVTALYDEGVTLAPMDIVSAWGRHSMFWLGDLDSQQGRGALAREWQGLCKGLGEDGFIGVDEDFGRLDRRGDQTVLTPLTTLLED</sequence>
<dbReference type="RefSeq" id="WP_101753605.1">
    <property type="nucleotide sequence ID" value="NZ_CP025430.1"/>
</dbReference>
<evidence type="ECO:0000313" key="2">
    <source>
        <dbReference type="EMBL" id="AUH65632.1"/>
    </source>
</evidence>
<accession>A0A2H5F279</accession>
<dbReference type="Proteomes" id="UP000234530">
    <property type="component" value="Chromosome"/>
</dbReference>